<protein>
    <recommendedName>
        <fullName evidence="2">Alpha/beta hydrolase fold-3 domain-containing protein</fullName>
    </recommendedName>
</protein>
<evidence type="ECO:0000256" key="1">
    <source>
        <dbReference type="ARBA" id="ARBA00010515"/>
    </source>
</evidence>
<dbReference type="Pfam" id="PF07859">
    <property type="entry name" value="Abhydrolase_3"/>
    <property type="match status" value="1"/>
</dbReference>
<feature type="domain" description="Alpha/beta hydrolase fold-3" evidence="2">
    <location>
        <begin position="76"/>
        <end position="302"/>
    </location>
</feature>
<dbReference type="InterPro" id="IPR029058">
    <property type="entry name" value="AB_hydrolase_fold"/>
</dbReference>
<dbReference type="EMBL" id="JAXQNO010000008">
    <property type="protein sequence ID" value="KAK4792622.1"/>
    <property type="molecule type" value="Genomic_DNA"/>
</dbReference>
<comment type="similarity">
    <text evidence="1">Belongs to the 'GDXG' lipolytic enzyme family.</text>
</comment>
<keyword evidence="4" id="KW-1185">Reference proteome</keyword>
<name>A0AAN7M6C5_TRANT</name>
<evidence type="ECO:0000313" key="4">
    <source>
        <dbReference type="Proteomes" id="UP001346149"/>
    </source>
</evidence>
<dbReference type="PANTHER" id="PTHR23024">
    <property type="entry name" value="ARYLACETAMIDE DEACETYLASE"/>
    <property type="match status" value="1"/>
</dbReference>
<organism evidence="3 4">
    <name type="scientific">Trapa natans</name>
    <name type="common">Water chestnut</name>
    <dbReference type="NCBI Taxonomy" id="22666"/>
    <lineage>
        <taxon>Eukaryota</taxon>
        <taxon>Viridiplantae</taxon>
        <taxon>Streptophyta</taxon>
        <taxon>Embryophyta</taxon>
        <taxon>Tracheophyta</taxon>
        <taxon>Spermatophyta</taxon>
        <taxon>Magnoliopsida</taxon>
        <taxon>eudicotyledons</taxon>
        <taxon>Gunneridae</taxon>
        <taxon>Pentapetalae</taxon>
        <taxon>rosids</taxon>
        <taxon>malvids</taxon>
        <taxon>Myrtales</taxon>
        <taxon>Lythraceae</taxon>
        <taxon>Trapa</taxon>
    </lineage>
</organism>
<evidence type="ECO:0000259" key="2">
    <source>
        <dbReference type="Pfam" id="PF07859"/>
    </source>
</evidence>
<reference evidence="3 4" key="1">
    <citation type="journal article" date="2023" name="Hortic Res">
        <title>Pangenome of water caltrop reveals structural variations and asymmetric subgenome divergence after allopolyploidization.</title>
        <authorList>
            <person name="Zhang X."/>
            <person name="Chen Y."/>
            <person name="Wang L."/>
            <person name="Yuan Y."/>
            <person name="Fang M."/>
            <person name="Shi L."/>
            <person name="Lu R."/>
            <person name="Comes H.P."/>
            <person name="Ma Y."/>
            <person name="Chen Y."/>
            <person name="Huang G."/>
            <person name="Zhou Y."/>
            <person name="Zheng Z."/>
            <person name="Qiu Y."/>
        </authorList>
    </citation>
    <scope>NUCLEOTIDE SEQUENCE [LARGE SCALE GENOMIC DNA]</scope>
    <source>
        <strain evidence="3">F231</strain>
    </source>
</reference>
<evidence type="ECO:0000313" key="3">
    <source>
        <dbReference type="EMBL" id="KAK4792622.1"/>
    </source>
</evidence>
<accession>A0AAN7M6C5</accession>
<dbReference type="SUPFAM" id="SSF53474">
    <property type="entry name" value="alpha/beta-Hydrolases"/>
    <property type="match status" value="1"/>
</dbReference>
<dbReference type="InterPro" id="IPR013094">
    <property type="entry name" value="AB_hydrolase_3"/>
</dbReference>
<dbReference type="GO" id="GO:0016787">
    <property type="term" value="F:hydrolase activity"/>
    <property type="evidence" value="ECO:0007669"/>
    <property type="project" value="InterPro"/>
</dbReference>
<dbReference type="AlphaFoldDB" id="A0AAN7M6C5"/>
<dbReference type="Gene3D" id="3.40.50.1820">
    <property type="entry name" value="alpha/beta hydrolase"/>
    <property type="match status" value="1"/>
</dbReference>
<comment type="caution">
    <text evidence="3">The sequence shown here is derived from an EMBL/GenBank/DDBJ whole genome shotgun (WGS) entry which is preliminary data.</text>
</comment>
<sequence length="323" mass="35679">MDSNVLHYIPPFVRIYRDGRVERLLGTATMPASLDEKTGVNSKDVVISSVSGLSARLYIPKLTDSSPDSPRKLPLLVYFHGGGFIIESVQSPTYHNYLNSLVSEAEVVVVSVEYRRAPEHPLPAAYDDCWEALRWVASHSGGRGADEWLNLYADLDRVFLAGDSAGANISHNMAIRQGTCGAEKLEGIKLVGMILVHPFFWGTEPVGSEPETCEPKIRDQIASIWELACGPGSVNRGVDDPLMNPGKDPKLSALACPRVLVWVAEKDHLKDRGWYYAEMLRKSGWSGEVEVVEAEGENHVFHLHNPTCDKAVHMMKKVAAFLN</sequence>
<dbReference type="InterPro" id="IPR050466">
    <property type="entry name" value="Carboxylest/Gibb_receptor"/>
</dbReference>
<dbReference type="Proteomes" id="UP001346149">
    <property type="component" value="Unassembled WGS sequence"/>
</dbReference>
<dbReference type="PANTHER" id="PTHR23024:SF467">
    <property type="entry name" value="CARBOXYLESTERASE 12-RELATED"/>
    <property type="match status" value="1"/>
</dbReference>
<gene>
    <name evidence="3" type="ORF">SAY86_023057</name>
</gene>
<proteinExistence type="inferred from homology"/>